<organism evidence="1 2">
    <name type="scientific">Dulcicalothrix desertica PCC 7102</name>
    <dbReference type="NCBI Taxonomy" id="232991"/>
    <lineage>
        <taxon>Bacteria</taxon>
        <taxon>Bacillati</taxon>
        <taxon>Cyanobacteriota</taxon>
        <taxon>Cyanophyceae</taxon>
        <taxon>Nostocales</taxon>
        <taxon>Calotrichaceae</taxon>
        <taxon>Dulcicalothrix</taxon>
    </lineage>
</organism>
<dbReference type="Proteomes" id="UP000271624">
    <property type="component" value="Unassembled WGS sequence"/>
</dbReference>
<keyword evidence="2" id="KW-1185">Reference proteome</keyword>
<dbReference type="AlphaFoldDB" id="A0A3S5K2Q8"/>
<dbReference type="RefSeq" id="WP_127087646.1">
    <property type="nucleotide sequence ID" value="NZ_RSCL01000064.1"/>
</dbReference>
<dbReference type="OrthoDB" id="531376at2"/>
<evidence type="ECO:0000313" key="1">
    <source>
        <dbReference type="EMBL" id="RUS93118.1"/>
    </source>
</evidence>
<dbReference type="EMBL" id="RSCL01000064">
    <property type="protein sequence ID" value="RUS93118.1"/>
    <property type="molecule type" value="Genomic_DNA"/>
</dbReference>
<protein>
    <submittedName>
        <fullName evidence="1">Uncharacterized protein</fullName>
    </submittedName>
</protein>
<reference evidence="1" key="1">
    <citation type="submission" date="2018-12" db="EMBL/GenBank/DDBJ databases">
        <authorList>
            <person name="Will S."/>
            <person name="Neumann-Schaal M."/>
            <person name="Henke P."/>
        </authorList>
    </citation>
    <scope>NUCLEOTIDE SEQUENCE</scope>
    <source>
        <strain evidence="1">PCC 7102</strain>
    </source>
</reference>
<reference evidence="1" key="2">
    <citation type="journal article" date="2019" name="Genome Biol. Evol.">
        <title>Day and night: Metabolic profiles and evolutionary relationships of six axenic non-marine cyanobacteria.</title>
        <authorList>
            <person name="Will S.E."/>
            <person name="Henke P."/>
            <person name="Boedeker C."/>
            <person name="Huang S."/>
            <person name="Brinkmann H."/>
            <person name="Rohde M."/>
            <person name="Jarek M."/>
            <person name="Friedl T."/>
            <person name="Seufert S."/>
            <person name="Schumacher M."/>
            <person name="Overmann J."/>
            <person name="Neumann-Schaal M."/>
            <person name="Petersen J."/>
        </authorList>
    </citation>
    <scope>NUCLEOTIDE SEQUENCE [LARGE SCALE GENOMIC DNA]</scope>
    <source>
        <strain evidence="1">PCC 7102</strain>
    </source>
</reference>
<proteinExistence type="predicted"/>
<name>A0A3S5K2Q8_9CYAN</name>
<evidence type="ECO:0000313" key="2">
    <source>
        <dbReference type="Proteomes" id="UP000271624"/>
    </source>
</evidence>
<comment type="caution">
    <text evidence="1">The sequence shown here is derived from an EMBL/GenBank/DDBJ whole genome shotgun (WGS) entry which is preliminary data.</text>
</comment>
<sequence>MELIKRVYKGFSNWLTHANQECEWDKLIRDLMKLTYNIREVIPGWDDDYPEPMFDDDWRLTSEIDYSEDCSNWSFEDWLDDLQANDVNNVFGEYFDTDNDSYQFKGFTENEQDYLDLIDGCTSCKHFHGHQYNGNDLICGMHPYGNINCSDFETKYGTESSDLTYEPDETIWLTEEDELIATYGYSKYEFVKDQDWVSDDLEHYLGKYQG</sequence>
<accession>A0A3S5K2Q8</accession>
<gene>
    <name evidence="1" type="ORF">DSM106972_097500</name>
</gene>